<feature type="binding site" evidence="12">
    <location>
        <position position="45"/>
    </location>
    <ligand>
        <name>pyruvate</name>
        <dbReference type="ChEBI" id="CHEBI:15361"/>
    </ligand>
</feature>
<dbReference type="HAMAP" id="MF_00418">
    <property type="entry name" value="DapA"/>
    <property type="match status" value="1"/>
</dbReference>
<dbReference type="PRINTS" id="PR00146">
    <property type="entry name" value="DHPICSNTHASE"/>
</dbReference>
<comment type="caution">
    <text evidence="12">Was originally thought to be a dihydrodipicolinate synthase (DHDPS), catalyzing the condensation of (S)-aspartate-beta-semialdehyde [(S)-ASA] and pyruvate to dihydrodipicolinate (DHDP). However, it was shown in E.coli that the product of the enzymatic reaction is not dihydrodipicolinate but in fact (4S)-4-hydroxy-2,3,4,5-tetrahydro-(2S)-dipicolinic acid (HTPA), and that the consecutive dehydration reaction leading to DHDP is not spontaneous but catalyzed by DapB.</text>
</comment>
<proteinExistence type="inferred from homology"/>
<comment type="similarity">
    <text evidence="3 12 13">Belongs to the DapA family.</text>
</comment>
<dbReference type="InterPro" id="IPR005263">
    <property type="entry name" value="DapA"/>
</dbReference>
<comment type="subunit">
    <text evidence="12">Homotetramer; dimer of dimers.</text>
</comment>
<evidence type="ECO:0000313" key="15">
    <source>
        <dbReference type="Proteomes" id="UP001595710"/>
    </source>
</evidence>
<comment type="function">
    <text evidence="1 12">Catalyzes the condensation of (S)-aspartate-beta-semialdehyde [(S)-ASA] and pyruvate to 4-hydroxy-tetrahydrodipicolinate (HTPA).</text>
</comment>
<feature type="binding site" evidence="12">
    <location>
        <position position="203"/>
    </location>
    <ligand>
        <name>pyruvate</name>
        <dbReference type="ChEBI" id="CHEBI:15361"/>
    </ligand>
</feature>
<dbReference type="PIRSF" id="PIRSF001365">
    <property type="entry name" value="DHDPS"/>
    <property type="match status" value="1"/>
</dbReference>
<evidence type="ECO:0000256" key="4">
    <source>
        <dbReference type="ARBA" id="ARBA00012086"/>
    </source>
</evidence>
<keyword evidence="15" id="KW-1185">Reference proteome</keyword>
<dbReference type="PANTHER" id="PTHR12128">
    <property type="entry name" value="DIHYDRODIPICOLINATE SYNTHASE"/>
    <property type="match status" value="1"/>
</dbReference>
<dbReference type="Gene3D" id="3.20.20.70">
    <property type="entry name" value="Aldolase class I"/>
    <property type="match status" value="1"/>
</dbReference>
<dbReference type="Proteomes" id="UP001595710">
    <property type="component" value="Unassembled WGS sequence"/>
</dbReference>
<evidence type="ECO:0000256" key="2">
    <source>
        <dbReference type="ARBA" id="ARBA00005120"/>
    </source>
</evidence>
<dbReference type="InterPro" id="IPR002220">
    <property type="entry name" value="DapA-like"/>
</dbReference>
<feature type="active site" description="Proton donor/acceptor" evidence="12">
    <location>
        <position position="133"/>
    </location>
</feature>
<feature type="site" description="Part of a proton relay during catalysis" evidence="12">
    <location>
        <position position="107"/>
    </location>
</feature>
<sequence>MITGSLVAIVTPMNTDGSIAWQSLEELIEFHIENDTAAIVIVGTTGESSTLDMNEHEAAIRFTVEKVNSRIPVIAGTGGNSTREAIHLTQAAKDAGADAALIVTPYYNKPSQEGLYQHYKAIAEAVDIPQWLYNVPGRTAVDLLPETTLRLAKIKNIVGLKEATGKIERAHFYKAELPDDFALYSGDDATALSFLLAGWHGDISVTANVSPKAMASMCKAALAGDTALAERLNDSLMPLHEKLFVDANPVPVKWALNLMGLIPDGLRLPLVTLGEEHHETVTQALMESGVL</sequence>
<accession>A0ABV7WTR6</accession>
<dbReference type="Pfam" id="PF00701">
    <property type="entry name" value="DHDPS"/>
    <property type="match status" value="1"/>
</dbReference>
<comment type="catalytic activity">
    <reaction evidence="11 12">
        <text>L-aspartate 4-semialdehyde + pyruvate = (2S,4S)-4-hydroxy-2,3,4,5-tetrahydrodipicolinate + H2O + H(+)</text>
        <dbReference type="Rhea" id="RHEA:34171"/>
        <dbReference type="ChEBI" id="CHEBI:15361"/>
        <dbReference type="ChEBI" id="CHEBI:15377"/>
        <dbReference type="ChEBI" id="CHEBI:15378"/>
        <dbReference type="ChEBI" id="CHEBI:67139"/>
        <dbReference type="ChEBI" id="CHEBI:537519"/>
        <dbReference type="EC" id="4.3.3.7"/>
    </reaction>
</comment>
<comment type="subcellular location">
    <subcellularLocation>
        <location evidence="12">Cytoplasm</location>
    </subcellularLocation>
</comment>
<protein>
    <recommendedName>
        <fullName evidence="4 12">4-hydroxy-tetrahydrodipicolinate synthase</fullName>
        <shortName evidence="12">HTPA synthase</shortName>
        <ecNumber evidence="4 12">4.3.3.7</ecNumber>
    </recommendedName>
</protein>
<dbReference type="NCBIfam" id="TIGR00674">
    <property type="entry name" value="dapA"/>
    <property type="match status" value="1"/>
</dbReference>
<organism evidence="14 15">
    <name type="scientific">Reinekea marina</name>
    <dbReference type="NCBI Taxonomy" id="1310421"/>
    <lineage>
        <taxon>Bacteria</taxon>
        <taxon>Pseudomonadati</taxon>
        <taxon>Pseudomonadota</taxon>
        <taxon>Gammaproteobacteria</taxon>
        <taxon>Oceanospirillales</taxon>
        <taxon>Saccharospirillaceae</taxon>
        <taxon>Reinekea</taxon>
    </lineage>
</organism>
<dbReference type="CDD" id="cd00950">
    <property type="entry name" value="DHDPS"/>
    <property type="match status" value="1"/>
</dbReference>
<keyword evidence="9 12" id="KW-0456">Lyase</keyword>
<evidence type="ECO:0000256" key="6">
    <source>
        <dbReference type="ARBA" id="ARBA00022605"/>
    </source>
</evidence>
<dbReference type="InterPro" id="IPR020625">
    <property type="entry name" value="Schiff_base-form_aldolases_AS"/>
</dbReference>
<dbReference type="RefSeq" id="WP_290283387.1">
    <property type="nucleotide sequence ID" value="NZ_JAUFQI010000001.1"/>
</dbReference>
<gene>
    <name evidence="12 14" type="primary">dapA</name>
    <name evidence="14" type="ORF">ACFOND_07485</name>
</gene>
<evidence type="ECO:0000256" key="7">
    <source>
        <dbReference type="ARBA" id="ARBA00022915"/>
    </source>
</evidence>
<dbReference type="InterPro" id="IPR020624">
    <property type="entry name" value="Schiff_base-form_aldolases_CS"/>
</dbReference>
<reference evidence="15" key="1">
    <citation type="journal article" date="2019" name="Int. J. Syst. Evol. Microbiol.">
        <title>The Global Catalogue of Microorganisms (GCM) 10K type strain sequencing project: providing services to taxonomists for standard genome sequencing and annotation.</title>
        <authorList>
            <consortium name="The Broad Institute Genomics Platform"/>
            <consortium name="The Broad Institute Genome Sequencing Center for Infectious Disease"/>
            <person name="Wu L."/>
            <person name="Ma J."/>
        </authorList>
    </citation>
    <scope>NUCLEOTIDE SEQUENCE [LARGE SCALE GENOMIC DNA]</scope>
    <source>
        <strain evidence="15">CECT 8288</strain>
    </source>
</reference>
<keyword evidence="8 12" id="KW-0457">Lysine biosynthesis</keyword>
<dbReference type="InterPro" id="IPR013785">
    <property type="entry name" value="Aldolase_TIM"/>
</dbReference>
<evidence type="ECO:0000256" key="5">
    <source>
        <dbReference type="ARBA" id="ARBA00022490"/>
    </source>
</evidence>
<keyword evidence="6 12" id="KW-0028">Amino-acid biosynthesis</keyword>
<evidence type="ECO:0000256" key="3">
    <source>
        <dbReference type="ARBA" id="ARBA00007592"/>
    </source>
</evidence>
<dbReference type="GO" id="GO:0008840">
    <property type="term" value="F:4-hydroxy-tetrahydrodipicolinate synthase activity"/>
    <property type="evidence" value="ECO:0007669"/>
    <property type="project" value="UniProtKB-EC"/>
</dbReference>
<evidence type="ECO:0000256" key="8">
    <source>
        <dbReference type="ARBA" id="ARBA00023154"/>
    </source>
</evidence>
<dbReference type="EC" id="4.3.3.7" evidence="4 12"/>
<evidence type="ECO:0000256" key="10">
    <source>
        <dbReference type="ARBA" id="ARBA00023270"/>
    </source>
</evidence>
<evidence type="ECO:0000313" key="14">
    <source>
        <dbReference type="EMBL" id="MFC3701473.1"/>
    </source>
</evidence>
<evidence type="ECO:0000256" key="11">
    <source>
        <dbReference type="ARBA" id="ARBA00047836"/>
    </source>
</evidence>
<evidence type="ECO:0000256" key="9">
    <source>
        <dbReference type="ARBA" id="ARBA00023239"/>
    </source>
</evidence>
<dbReference type="PROSITE" id="PS00666">
    <property type="entry name" value="DHDPS_2"/>
    <property type="match status" value="1"/>
</dbReference>
<evidence type="ECO:0000256" key="1">
    <source>
        <dbReference type="ARBA" id="ARBA00003294"/>
    </source>
</evidence>
<comment type="caution">
    <text evidence="14">The sequence shown here is derived from an EMBL/GenBank/DDBJ whole genome shotgun (WGS) entry which is preliminary data.</text>
</comment>
<name>A0ABV7WTR6_9GAMM</name>
<dbReference type="SUPFAM" id="SSF51569">
    <property type="entry name" value="Aldolase"/>
    <property type="match status" value="1"/>
</dbReference>
<keyword evidence="10 12" id="KW-0704">Schiff base</keyword>
<feature type="active site" description="Schiff-base intermediate with substrate" evidence="12">
    <location>
        <position position="161"/>
    </location>
</feature>
<dbReference type="PROSITE" id="PS00665">
    <property type="entry name" value="DHDPS_1"/>
    <property type="match status" value="1"/>
</dbReference>
<dbReference type="PANTHER" id="PTHR12128:SF66">
    <property type="entry name" value="4-HYDROXY-2-OXOGLUTARATE ALDOLASE, MITOCHONDRIAL"/>
    <property type="match status" value="1"/>
</dbReference>
<keyword evidence="7 12" id="KW-0220">Diaminopimelate biosynthesis</keyword>
<dbReference type="EMBL" id="JBHRYN010000008">
    <property type="protein sequence ID" value="MFC3701473.1"/>
    <property type="molecule type" value="Genomic_DNA"/>
</dbReference>
<comment type="pathway">
    <text evidence="2 12">Amino-acid biosynthesis; L-lysine biosynthesis via DAP pathway; (S)-tetrahydrodipicolinate from L-aspartate: step 3/4.</text>
</comment>
<keyword evidence="5 12" id="KW-0963">Cytoplasm</keyword>
<evidence type="ECO:0000256" key="13">
    <source>
        <dbReference type="PIRNR" id="PIRNR001365"/>
    </source>
</evidence>
<evidence type="ECO:0000256" key="12">
    <source>
        <dbReference type="HAMAP-Rule" id="MF_00418"/>
    </source>
</evidence>
<feature type="site" description="Part of a proton relay during catalysis" evidence="12">
    <location>
        <position position="44"/>
    </location>
</feature>
<dbReference type="SMART" id="SM01130">
    <property type="entry name" value="DHDPS"/>
    <property type="match status" value="1"/>
</dbReference>